<protein>
    <submittedName>
        <fullName evidence="1">Uncharacterized protein</fullName>
    </submittedName>
</protein>
<organism evidence="1 2">
    <name type="scientific">Rhodovulum bhavnagarense</name>
    <dbReference type="NCBI Taxonomy" id="992286"/>
    <lineage>
        <taxon>Bacteria</taxon>
        <taxon>Pseudomonadati</taxon>
        <taxon>Pseudomonadota</taxon>
        <taxon>Alphaproteobacteria</taxon>
        <taxon>Rhodobacterales</taxon>
        <taxon>Paracoccaceae</taxon>
        <taxon>Rhodovulum</taxon>
    </lineage>
</organism>
<comment type="caution">
    <text evidence="1">The sequence shown here is derived from an EMBL/GenBank/DDBJ whole genome shotgun (WGS) entry which is preliminary data.</text>
</comment>
<gene>
    <name evidence="1" type="ORF">EV663_10620</name>
</gene>
<accession>A0A4R2RES5</accession>
<sequence length="38" mass="4200">MAQRFILFLGLVVLCCGMLAIARPDFPVVAAPPVLDRW</sequence>
<dbReference type="Proteomes" id="UP000295050">
    <property type="component" value="Unassembled WGS sequence"/>
</dbReference>
<dbReference type="EMBL" id="SLXU01000006">
    <property type="protein sequence ID" value="TCP61074.1"/>
    <property type="molecule type" value="Genomic_DNA"/>
</dbReference>
<proteinExistence type="predicted"/>
<keyword evidence="2" id="KW-1185">Reference proteome</keyword>
<evidence type="ECO:0000313" key="2">
    <source>
        <dbReference type="Proteomes" id="UP000295050"/>
    </source>
</evidence>
<dbReference type="AlphaFoldDB" id="A0A4R2RES5"/>
<evidence type="ECO:0000313" key="1">
    <source>
        <dbReference type="EMBL" id="TCP61074.1"/>
    </source>
</evidence>
<reference evidence="1 2" key="1">
    <citation type="submission" date="2019-03" db="EMBL/GenBank/DDBJ databases">
        <title>Genomic Encyclopedia of Type Strains, Phase IV (KMG-IV): sequencing the most valuable type-strain genomes for metagenomic binning, comparative biology and taxonomic classification.</title>
        <authorList>
            <person name="Goeker M."/>
        </authorList>
    </citation>
    <scope>NUCLEOTIDE SEQUENCE [LARGE SCALE GENOMIC DNA]</scope>
    <source>
        <strain evidence="1 2">DSM 24766</strain>
    </source>
</reference>
<name>A0A4R2RES5_9RHOB</name>